<evidence type="ECO:0000313" key="3">
    <source>
        <dbReference type="EMBL" id="NAS11534.1"/>
    </source>
</evidence>
<keyword evidence="1" id="KW-0732">Signal</keyword>
<dbReference type="InterPro" id="IPR052177">
    <property type="entry name" value="Divisome_Glycosyl_Hydrolase"/>
</dbReference>
<dbReference type="Proteomes" id="UP000475249">
    <property type="component" value="Unassembled WGS sequence"/>
</dbReference>
<evidence type="ECO:0000313" key="4">
    <source>
        <dbReference type="Proteomes" id="UP000475249"/>
    </source>
</evidence>
<dbReference type="PANTHER" id="PTHR43405:SF1">
    <property type="entry name" value="GLYCOSYL HYDROLASE DIGH"/>
    <property type="match status" value="1"/>
</dbReference>
<dbReference type="AlphaFoldDB" id="A0A6L9EA41"/>
<gene>
    <name evidence="3" type="ORF">GTQ38_05945</name>
</gene>
<sequence>MALKKCVILGLVLLITEMGLSQDLRGFWLTDVASKALDSPEGIKKVVGDCKAAGFSQIYVVVWNRGYTLYPSELMQNTFGKMVSPRFKDRDILKELINEAHKEQIEVHAWFEFGFSSSYQEEDGGHIIRAKPHWAALDNQGNLVEKNGFQWMNAFLPEVQDFLISMILEVIRNYEVDGIQGDDRLPANPSTAGYDPHTLKLYRAENNGADPPQDYKDPDWVNWRANKLNDFAKRIYTEVKTSDPKMIVSMAPSIFPWSKEEYLQDWPTWLENDWVDYVIPQVYRYNLKAYKKTLDANLEFISEEDRSRFIPGILLKVDQYAPSRNFLKKMIRTNRKRGLQDEVFFFYEGLKVHKDFFNNLYKRL</sequence>
<accession>A0A6L9EA41</accession>
<reference evidence="3 4" key="1">
    <citation type="submission" date="2020-01" db="EMBL/GenBank/DDBJ databases">
        <title>Bacteria diversity of Porities sp.</title>
        <authorList>
            <person name="Wang G."/>
        </authorList>
    </citation>
    <scope>NUCLEOTIDE SEQUENCE [LARGE SCALE GENOMIC DNA]</scope>
    <source>
        <strain evidence="3 4">R33</strain>
    </source>
</reference>
<dbReference type="Pfam" id="PF02638">
    <property type="entry name" value="GHL10"/>
    <property type="match status" value="1"/>
</dbReference>
<comment type="caution">
    <text evidence="3">The sequence shown here is derived from an EMBL/GenBank/DDBJ whole genome shotgun (WGS) entry which is preliminary data.</text>
</comment>
<evidence type="ECO:0000256" key="1">
    <source>
        <dbReference type="ARBA" id="ARBA00022729"/>
    </source>
</evidence>
<keyword evidence="3" id="KW-0378">Hydrolase</keyword>
<organism evidence="3 4">
    <name type="scientific">Poritiphilus flavus</name>
    <dbReference type="NCBI Taxonomy" id="2697053"/>
    <lineage>
        <taxon>Bacteria</taxon>
        <taxon>Pseudomonadati</taxon>
        <taxon>Bacteroidota</taxon>
        <taxon>Flavobacteriia</taxon>
        <taxon>Flavobacteriales</taxon>
        <taxon>Flavobacteriaceae</taxon>
        <taxon>Poritiphilus</taxon>
    </lineage>
</organism>
<protein>
    <submittedName>
        <fullName evidence="3">Family 10 glycosylhydrolase</fullName>
    </submittedName>
</protein>
<dbReference type="InterPro" id="IPR003790">
    <property type="entry name" value="GHL10"/>
</dbReference>
<dbReference type="GO" id="GO:0016787">
    <property type="term" value="F:hydrolase activity"/>
    <property type="evidence" value="ECO:0007669"/>
    <property type="project" value="UniProtKB-KW"/>
</dbReference>
<dbReference type="InterPro" id="IPR017853">
    <property type="entry name" value="GH"/>
</dbReference>
<dbReference type="PANTHER" id="PTHR43405">
    <property type="entry name" value="GLYCOSYL HYDROLASE DIGH"/>
    <property type="match status" value="1"/>
</dbReference>
<dbReference type="RefSeq" id="WP_161434555.1">
    <property type="nucleotide sequence ID" value="NZ_WXYO01000002.1"/>
</dbReference>
<dbReference type="SUPFAM" id="SSF51445">
    <property type="entry name" value="(Trans)glycosidases"/>
    <property type="match status" value="1"/>
</dbReference>
<evidence type="ECO:0000259" key="2">
    <source>
        <dbReference type="Pfam" id="PF02638"/>
    </source>
</evidence>
<dbReference type="Gene3D" id="3.20.20.80">
    <property type="entry name" value="Glycosidases"/>
    <property type="match status" value="1"/>
</dbReference>
<proteinExistence type="predicted"/>
<keyword evidence="4" id="KW-1185">Reference proteome</keyword>
<feature type="domain" description="Glycosyl hydrolase-like 10" evidence="2">
    <location>
        <begin position="24"/>
        <end position="301"/>
    </location>
</feature>
<dbReference type="EMBL" id="WXYO01000002">
    <property type="protein sequence ID" value="NAS11534.1"/>
    <property type="molecule type" value="Genomic_DNA"/>
</dbReference>
<name>A0A6L9EA41_9FLAO</name>